<keyword evidence="1" id="KW-0812">Transmembrane</keyword>
<sequence length="306" mass="33555">MTVEKRKQFFNARRGCQSFTGNKKHQEGMVVLAVVAILLGIVTFATIITSQSVQQFYTLEKVRRNAESNQVELKLHVKNVARALRSQNVLTALTTTDVAHLSTTVLVSELEGIDSQLLTQFEVNVSHDSTNATYTAKFLRYPSLLRLPTSAQQFSWDSQLTNWLFNRDASALSANFFAEGESLTQCHNMLSGNVFWITGDCVLDTSDLPHNSSSNPVLLIVADGDLTLQANTHLYGLIVMLSSSHNSYTLRVASSASISGTYVSNAPVTEQINGTATLSTPLLKTLQENTVLAKIIPIPGTSYDHD</sequence>
<evidence type="ECO:0000313" key="2">
    <source>
        <dbReference type="EMBL" id="PRO68552.1"/>
    </source>
</evidence>
<keyword evidence="1" id="KW-1133">Transmembrane helix</keyword>
<name>A0ABX5CM82_9ALTE</name>
<proteinExistence type="predicted"/>
<dbReference type="RefSeq" id="WP_105931688.1">
    <property type="nucleotide sequence ID" value="NZ_PVNO01000026.1"/>
</dbReference>
<comment type="caution">
    <text evidence="2">The sequence shown here is derived from an EMBL/GenBank/DDBJ whole genome shotgun (WGS) entry which is preliminary data.</text>
</comment>
<keyword evidence="3" id="KW-1185">Reference proteome</keyword>
<dbReference type="Proteomes" id="UP000239539">
    <property type="component" value="Unassembled WGS sequence"/>
</dbReference>
<dbReference type="EMBL" id="PVNO01000026">
    <property type="protein sequence ID" value="PRO68552.1"/>
    <property type="molecule type" value="Genomic_DNA"/>
</dbReference>
<accession>A0ABX5CM82</accession>
<evidence type="ECO:0000256" key="1">
    <source>
        <dbReference type="SAM" id="Phobius"/>
    </source>
</evidence>
<gene>
    <name evidence="2" type="ORF">C6Y39_13050</name>
</gene>
<reference evidence="3" key="1">
    <citation type="journal article" date="2020" name="Int. J. Syst. Evol. Microbiol.">
        <title>Alteromonas alba sp. nov., a marine bacterium isolated from the seawater of the West Pacific Ocean.</title>
        <authorList>
            <person name="Sun C."/>
            <person name="Wu Y.-H."/>
            <person name="Xamxidin M."/>
            <person name="Cheng H."/>
            <person name="Xu X.-W."/>
        </authorList>
    </citation>
    <scope>NUCLEOTIDE SEQUENCE [LARGE SCALE GENOMIC DNA]</scope>
    <source>
        <strain evidence="3">9a2</strain>
    </source>
</reference>
<keyword evidence="1" id="KW-0472">Membrane</keyword>
<evidence type="ECO:0000313" key="3">
    <source>
        <dbReference type="Proteomes" id="UP000239539"/>
    </source>
</evidence>
<protein>
    <submittedName>
        <fullName evidence="2">Uncharacterized protein</fullName>
    </submittedName>
</protein>
<organism evidence="2 3">
    <name type="scientific">Alteromonas gracilis</name>
    <dbReference type="NCBI Taxonomy" id="1479524"/>
    <lineage>
        <taxon>Bacteria</taxon>
        <taxon>Pseudomonadati</taxon>
        <taxon>Pseudomonadota</taxon>
        <taxon>Gammaproteobacteria</taxon>
        <taxon>Alteromonadales</taxon>
        <taxon>Alteromonadaceae</taxon>
        <taxon>Alteromonas/Salinimonas group</taxon>
        <taxon>Alteromonas</taxon>
    </lineage>
</organism>
<feature type="transmembrane region" description="Helical" evidence="1">
    <location>
        <begin position="29"/>
        <end position="48"/>
    </location>
</feature>